<keyword evidence="2" id="KW-1133">Transmembrane helix</keyword>
<feature type="region of interest" description="Disordered" evidence="1">
    <location>
        <begin position="75"/>
        <end position="158"/>
    </location>
</feature>
<feature type="compositionally biased region" description="Polar residues" evidence="1">
    <location>
        <begin position="147"/>
        <end position="158"/>
    </location>
</feature>
<keyword evidence="4" id="KW-1185">Reference proteome</keyword>
<feature type="transmembrane region" description="Helical" evidence="2">
    <location>
        <begin position="37"/>
        <end position="60"/>
    </location>
</feature>
<dbReference type="EMBL" id="BAAANH010000009">
    <property type="protein sequence ID" value="GAA1770786.1"/>
    <property type="molecule type" value="Genomic_DNA"/>
</dbReference>
<keyword evidence="2" id="KW-0812">Transmembrane</keyword>
<gene>
    <name evidence="3" type="ORF">GCM10009747_35030</name>
</gene>
<reference evidence="4" key="1">
    <citation type="journal article" date="2019" name="Int. J. Syst. Evol. Microbiol.">
        <title>The Global Catalogue of Microorganisms (GCM) 10K type strain sequencing project: providing services to taxonomists for standard genome sequencing and annotation.</title>
        <authorList>
            <consortium name="The Broad Institute Genomics Platform"/>
            <consortium name="The Broad Institute Genome Sequencing Center for Infectious Disease"/>
            <person name="Wu L."/>
            <person name="Ma J."/>
        </authorList>
    </citation>
    <scope>NUCLEOTIDE SEQUENCE [LARGE SCALE GENOMIC DNA]</scope>
    <source>
        <strain evidence="4">JCM 14319</strain>
    </source>
</reference>
<feature type="region of interest" description="Disordered" evidence="1">
    <location>
        <begin position="1"/>
        <end position="27"/>
    </location>
</feature>
<evidence type="ECO:0000313" key="3">
    <source>
        <dbReference type="EMBL" id="GAA1770786.1"/>
    </source>
</evidence>
<evidence type="ECO:0000313" key="4">
    <source>
        <dbReference type="Proteomes" id="UP001500506"/>
    </source>
</evidence>
<accession>A0ABP4X952</accession>
<evidence type="ECO:0000256" key="1">
    <source>
        <dbReference type="SAM" id="MobiDB-lite"/>
    </source>
</evidence>
<organism evidence="3 4">
    <name type="scientific">Agromyces humatus</name>
    <dbReference type="NCBI Taxonomy" id="279573"/>
    <lineage>
        <taxon>Bacteria</taxon>
        <taxon>Bacillati</taxon>
        <taxon>Actinomycetota</taxon>
        <taxon>Actinomycetes</taxon>
        <taxon>Micrococcales</taxon>
        <taxon>Microbacteriaceae</taxon>
        <taxon>Agromyces</taxon>
    </lineage>
</organism>
<sequence length="158" mass="15807">MKDRPDTPTAGVSGDAESQVGPVFVDPSGRRRRRARIIGGLALCAVAGYLGLVATVFLGGPDVVTPLLPKPAAANEAARELPAVQPTPSAAPSVVPDATAEPTPAAPDLVAPQPAAAAPTPAEPAPTEPAADEPAADEPGKSETAPGKTNTPEHPQRP</sequence>
<evidence type="ECO:0000256" key="2">
    <source>
        <dbReference type="SAM" id="Phobius"/>
    </source>
</evidence>
<dbReference type="Proteomes" id="UP001500506">
    <property type="component" value="Unassembled WGS sequence"/>
</dbReference>
<proteinExistence type="predicted"/>
<protein>
    <submittedName>
        <fullName evidence="3">Uncharacterized protein</fullName>
    </submittedName>
</protein>
<keyword evidence="2" id="KW-0472">Membrane</keyword>
<name>A0ABP4X952_9MICO</name>
<feature type="compositionally biased region" description="Low complexity" evidence="1">
    <location>
        <begin position="96"/>
        <end position="120"/>
    </location>
</feature>
<comment type="caution">
    <text evidence="3">The sequence shown here is derived from an EMBL/GenBank/DDBJ whole genome shotgun (WGS) entry which is preliminary data.</text>
</comment>